<dbReference type="Proteomes" id="UP000737171">
    <property type="component" value="Unassembled WGS sequence"/>
</dbReference>
<protein>
    <recommendedName>
        <fullName evidence="3">TIGR02270 family protein</fullName>
    </recommendedName>
</protein>
<gene>
    <name evidence="1" type="ORF">HLB44_05560</name>
</gene>
<reference evidence="1 2" key="1">
    <citation type="submission" date="2020-05" db="EMBL/GenBank/DDBJ databases">
        <title>Aquincola sp. isolate from soil.</title>
        <authorList>
            <person name="Han J."/>
            <person name="Kim D.-U."/>
        </authorList>
    </citation>
    <scope>NUCLEOTIDE SEQUENCE [LARGE SCALE GENOMIC DNA]</scope>
    <source>
        <strain evidence="1 2">S2</strain>
    </source>
</reference>
<sequence>MTTSLRSFRIGLYEEHLEEIGFLYAQAHALRRAPAQSWTTAGDFEQRLEAHTDALVVGGSLALEVCAAHAAADDAGELFGVACVFGRRAEPSLFSRVLDSALPGTPEHLRAIADALSLELPQTWQPGCVRMLGDGDERLEPMLAVVAARRRLTTDGALLTALRRGRRPHLPALLWAAGRSTEAGLPALLQTHYVEPEPILRIAALRSGLRLHDPQAAALAADDAELAALAGGRRLALAWVEQLRGADTPLRVPIALGMLGELSAVRPLVALLEHEPLADVAAQALFVITGAPLFEQTLVPESVQEDELTDGELRRWRNSGEAPRRADGEPFGERVQRLSRSPVAWGEWLAEHGGQFSAGQRYRLGQPCTPLVMLQALLVGLPTLPWRELMIDELQARHGIDPGLDIDLPVAFQRDRLTAAAAQAQASTARPGAWYHAKAELQG</sequence>
<accession>A0ABX2EBZ2</accession>
<comment type="caution">
    <text evidence="1">The sequence shown here is derived from an EMBL/GenBank/DDBJ whole genome shotgun (WGS) entry which is preliminary data.</text>
</comment>
<name>A0ABX2EBZ2_9BURK</name>
<evidence type="ECO:0008006" key="3">
    <source>
        <dbReference type="Google" id="ProtNLM"/>
    </source>
</evidence>
<dbReference type="RefSeq" id="WP_173121526.1">
    <property type="nucleotide sequence ID" value="NZ_JABRWJ010000002.1"/>
</dbReference>
<evidence type="ECO:0000313" key="1">
    <source>
        <dbReference type="EMBL" id="NRF66443.1"/>
    </source>
</evidence>
<dbReference type="EMBL" id="JABRWJ010000002">
    <property type="protein sequence ID" value="NRF66443.1"/>
    <property type="molecule type" value="Genomic_DNA"/>
</dbReference>
<keyword evidence="2" id="KW-1185">Reference proteome</keyword>
<organism evidence="1 2">
    <name type="scientific">Pseudaquabacterium terrae</name>
    <dbReference type="NCBI Taxonomy" id="2732868"/>
    <lineage>
        <taxon>Bacteria</taxon>
        <taxon>Pseudomonadati</taxon>
        <taxon>Pseudomonadota</taxon>
        <taxon>Betaproteobacteria</taxon>
        <taxon>Burkholderiales</taxon>
        <taxon>Sphaerotilaceae</taxon>
        <taxon>Pseudaquabacterium</taxon>
    </lineage>
</organism>
<proteinExistence type="predicted"/>
<evidence type="ECO:0000313" key="2">
    <source>
        <dbReference type="Proteomes" id="UP000737171"/>
    </source>
</evidence>